<dbReference type="InterPro" id="IPR022742">
    <property type="entry name" value="Hydrolase_4"/>
</dbReference>
<dbReference type="InterPro" id="IPR051044">
    <property type="entry name" value="MAG_DAG_Lipase"/>
</dbReference>
<name>L1IPR6_GUITC</name>
<evidence type="ECO:0000313" key="4">
    <source>
        <dbReference type="Proteomes" id="UP000011087"/>
    </source>
</evidence>
<sequence>MLEKLASSTTDEYFTSSRGLRLFTRTMTPTDPPRGAILICHGYGDHLRWFLCDTMVKFVEAGFVVTGLEMEGHGWSDGNIAMLDNFELALQDVFEYLKHMQKKFSELRWLIFGESMGGMVAIRASIEAQKQGWEGEPVHGAILQAPMCTIAPEMKPSEFMVGALRVLSHIIPSVPMVPSDISVEKMIRRPDMLAVGKANPLCYVGLPRLATARELYDATLKLDSEMEQMKTPFLVLHGSADVITNIEGSRALHARAGCSPEKKTIKVYEDAWHALTSGEPEPVNGEVWRDILEWAQANV</sequence>
<gene>
    <name evidence="2" type="ORF">GUITHDRAFT_158560</name>
</gene>
<dbReference type="STRING" id="905079.L1IPR6"/>
<reference evidence="3" key="3">
    <citation type="submission" date="2016-03" db="UniProtKB">
        <authorList>
            <consortium name="EnsemblProtists"/>
        </authorList>
    </citation>
    <scope>IDENTIFICATION</scope>
</reference>
<dbReference type="Gene3D" id="3.40.50.1820">
    <property type="entry name" value="alpha/beta hydrolase"/>
    <property type="match status" value="1"/>
</dbReference>
<evidence type="ECO:0000313" key="3">
    <source>
        <dbReference type="EnsemblProtists" id="EKX37795"/>
    </source>
</evidence>
<dbReference type="EnsemblProtists" id="EKX37795">
    <property type="protein sequence ID" value="EKX37795"/>
    <property type="gene ID" value="GUITHDRAFT_158560"/>
</dbReference>
<dbReference type="OrthoDB" id="2498029at2759"/>
<dbReference type="GeneID" id="17294485"/>
<dbReference type="AlphaFoldDB" id="L1IPR6"/>
<dbReference type="KEGG" id="gtt:GUITHDRAFT_158560"/>
<accession>L1IPR6</accession>
<evidence type="ECO:0000313" key="2">
    <source>
        <dbReference type="EMBL" id="EKX37795.1"/>
    </source>
</evidence>
<evidence type="ECO:0000259" key="1">
    <source>
        <dbReference type="Pfam" id="PF12146"/>
    </source>
</evidence>
<dbReference type="SUPFAM" id="SSF53474">
    <property type="entry name" value="alpha/beta-Hydrolases"/>
    <property type="match status" value="1"/>
</dbReference>
<protein>
    <recommendedName>
        <fullName evidence="1">Serine aminopeptidase S33 domain-containing protein</fullName>
    </recommendedName>
</protein>
<proteinExistence type="predicted"/>
<reference evidence="2 4" key="1">
    <citation type="journal article" date="2012" name="Nature">
        <title>Algal genomes reveal evolutionary mosaicism and the fate of nucleomorphs.</title>
        <authorList>
            <consortium name="DOE Joint Genome Institute"/>
            <person name="Curtis B.A."/>
            <person name="Tanifuji G."/>
            <person name="Burki F."/>
            <person name="Gruber A."/>
            <person name="Irimia M."/>
            <person name="Maruyama S."/>
            <person name="Arias M.C."/>
            <person name="Ball S.G."/>
            <person name="Gile G.H."/>
            <person name="Hirakawa Y."/>
            <person name="Hopkins J.F."/>
            <person name="Kuo A."/>
            <person name="Rensing S.A."/>
            <person name="Schmutz J."/>
            <person name="Symeonidi A."/>
            <person name="Elias M."/>
            <person name="Eveleigh R.J."/>
            <person name="Herman E.K."/>
            <person name="Klute M.J."/>
            <person name="Nakayama T."/>
            <person name="Obornik M."/>
            <person name="Reyes-Prieto A."/>
            <person name="Armbrust E.V."/>
            <person name="Aves S.J."/>
            <person name="Beiko R.G."/>
            <person name="Coutinho P."/>
            <person name="Dacks J.B."/>
            <person name="Durnford D.G."/>
            <person name="Fast N.M."/>
            <person name="Green B.R."/>
            <person name="Grisdale C.J."/>
            <person name="Hempel F."/>
            <person name="Henrissat B."/>
            <person name="Hoppner M.P."/>
            <person name="Ishida K."/>
            <person name="Kim E."/>
            <person name="Koreny L."/>
            <person name="Kroth P.G."/>
            <person name="Liu Y."/>
            <person name="Malik S.B."/>
            <person name="Maier U.G."/>
            <person name="McRose D."/>
            <person name="Mock T."/>
            <person name="Neilson J.A."/>
            <person name="Onodera N.T."/>
            <person name="Poole A.M."/>
            <person name="Pritham E.J."/>
            <person name="Richards T.A."/>
            <person name="Rocap G."/>
            <person name="Roy S.W."/>
            <person name="Sarai C."/>
            <person name="Schaack S."/>
            <person name="Shirato S."/>
            <person name="Slamovits C.H."/>
            <person name="Spencer D.F."/>
            <person name="Suzuki S."/>
            <person name="Worden A.Z."/>
            <person name="Zauner S."/>
            <person name="Barry K."/>
            <person name="Bell C."/>
            <person name="Bharti A.K."/>
            <person name="Crow J.A."/>
            <person name="Grimwood J."/>
            <person name="Kramer R."/>
            <person name="Lindquist E."/>
            <person name="Lucas S."/>
            <person name="Salamov A."/>
            <person name="McFadden G.I."/>
            <person name="Lane C.E."/>
            <person name="Keeling P.J."/>
            <person name="Gray M.W."/>
            <person name="Grigoriev I.V."/>
            <person name="Archibald J.M."/>
        </authorList>
    </citation>
    <scope>NUCLEOTIDE SEQUENCE</scope>
    <source>
        <strain evidence="2 4">CCMP2712</strain>
    </source>
</reference>
<dbReference type="Proteomes" id="UP000011087">
    <property type="component" value="Unassembled WGS sequence"/>
</dbReference>
<dbReference type="eggNOG" id="KOG1455">
    <property type="taxonomic scope" value="Eukaryota"/>
</dbReference>
<dbReference type="Pfam" id="PF12146">
    <property type="entry name" value="Hydrolase_4"/>
    <property type="match status" value="1"/>
</dbReference>
<dbReference type="HOGENOM" id="CLU_026209_0_2_1"/>
<organism evidence="2">
    <name type="scientific">Guillardia theta (strain CCMP2712)</name>
    <name type="common">Cryptophyte</name>
    <dbReference type="NCBI Taxonomy" id="905079"/>
    <lineage>
        <taxon>Eukaryota</taxon>
        <taxon>Cryptophyceae</taxon>
        <taxon>Pyrenomonadales</taxon>
        <taxon>Geminigeraceae</taxon>
        <taxon>Guillardia</taxon>
    </lineage>
</organism>
<keyword evidence="4" id="KW-1185">Reference proteome</keyword>
<feature type="domain" description="Serine aminopeptidase S33" evidence="1">
    <location>
        <begin position="32"/>
        <end position="279"/>
    </location>
</feature>
<dbReference type="RefSeq" id="XP_005824775.1">
    <property type="nucleotide sequence ID" value="XM_005824718.1"/>
</dbReference>
<dbReference type="PaxDb" id="55529-EKX37795"/>
<dbReference type="InterPro" id="IPR029058">
    <property type="entry name" value="AB_hydrolase_fold"/>
</dbReference>
<reference evidence="4" key="2">
    <citation type="submission" date="2012-11" db="EMBL/GenBank/DDBJ databases">
        <authorList>
            <person name="Kuo A."/>
            <person name="Curtis B.A."/>
            <person name="Tanifuji G."/>
            <person name="Burki F."/>
            <person name="Gruber A."/>
            <person name="Irimia M."/>
            <person name="Maruyama S."/>
            <person name="Arias M.C."/>
            <person name="Ball S.G."/>
            <person name="Gile G.H."/>
            <person name="Hirakawa Y."/>
            <person name="Hopkins J.F."/>
            <person name="Rensing S.A."/>
            <person name="Schmutz J."/>
            <person name="Symeonidi A."/>
            <person name="Elias M."/>
            <person name="Eveleigh R.J."/>
            <person name="Herman E.K."/>
            <person name="Klute M.J."/>
            <person name="Nakayama T."/>
            <person name="Obornik M."/>
            <person name="Reyes-Prieto A."/>
            <person name="Armbrust E.V."/>
            <person name="Aves S.J."/>
            <person name="Beiko R.G."/>
            <person name="Coutinho P."/>
            <person name="Dacks J.B."/>
            <person name="Durnford D.G."/>
            <person name="Fast N.M."/>
            <person name="Green B.R."/>
            <person name="Grisdale C."/>
            <person name="Hempe F."/>
            <person name="Henrissat B."/>
            <person name="Hoppner M.P."/>
            <person name="Ishida K.-I."/>
            <person name="Kim E."/>
            <person name="Koreny L."/>
            <person name="Kroth P.G."/>
            <person name="Liu Y."/>
            <person name="Malik S.-B."/>
            <person name="Maier U.G."/>
            <person name="McRose D."/>
            <person name="Mock T."/>
            <person name="Neilson J.A."/>
            <person name="Onodera N.T."/>
            <person name="Poole A.M."/>
            <person name="Pritham E.J."/>
            <person name="Richards T.A."/>
            <person name="Rocap G."/>
            <person name="Roy S.W."/>
            <person name="Sarai C."/>
            <person name="Schaack S."/>
            <person name="Shirato S."/>
            <person name="Slamovits C.H."/>
            <person name="Spencer D.F."/>
            <person name="Suzuki S."/>
            <person name="Worden A.Z."/>
            <person name="Zauner S."/>
            <person name="Barry K."/>
            <person name="Bell C."/>
            <person name="Bharti A.K."/>
            <person name="Crow J.A."/>
            <person name="Grimwood J."/>
            <person name="Kramer R."/>
            <person name="Lindquist E."/>
            <person name="Lucas S."/>
            <person name="Salamov A."/>
            <person name="McFadden G.I."/>
            <person name="Lane C.E."/>
            <person name="Keeling P.J."/>
            <person name="Gray M.W."/>
            <person name="Grigoriev I.V."/>
            <person name="Archibald J.M."/>
        </authorList>
    </citation>
    <scope>NUCLEOTIDE SEQUENCE</scope>
    <source>
        <strain evidence="4">CCMP2712</strain>
    </source>
</reference>
<dbReference type="OMA" id="NDVSWTF"/>
<dbReference type="EMBL" id="JH993055">
    <property type="protein sequence ID" value="EKX37795.1"/>
    <property type="molecule type" value="Genomic_DNA"/>
</dbReference>
<dbReference type="PANTHER" id="PTHR11614">
    <property type="entry name" value="PHOSPHOLIPASE-RELATED"/>
    <property type="match status" value="1"/>
</dbReference>